<dbReference type="PANTHER" id="PTHR31001">
    <property type="entry name" value="UNCHARACTERIZED TRANSCRIPTIONAL REGULATORY PROTEIN"/>
    <property type="match status" value="1"/>
</dbReference>
<sequence length="374" mass="42500">MAIKVSSLNNWRQYTYQSFIGFKAWRRLNHASSALFADGLHETVKERQKLPFFIINLRQQIFARIYGSDISFAVFLGRPPRVSKRFCFTNMPLDVSEDTYYMTGNDLDQKLQQLDRAGWNIVGLIIRWSMITSTILEDTLETLLGRGISDIPQRILELRSKISQAWNDLPSFLTVPTHDLWQKGRPCHEVDILHQIRLFYLHTTFLIEWAASRNSLDNARVLFANASELLEWVNNALVRREQLSDLGLVSLAWRVASCALPAAGVIAWYLLQPSSRMGLVKLDPASRRHSIENLSVLIAHMGALHDPGDGNYQLFCQAKNALQSAMDTILQPSTTDQSQTPLDMSHPAIPPDWLYPDYLGLGVESWFVPSSAKV</sequence>
<reference evidence="6" key="1">
    <citation type="submission" date="2020-06" db="EMBL/GenBank/DDBJ databases">
        <title>A chromosome-scale genome assembly of Talaromyces rugulosus W13939.</title>
        <authorList>
            <person name="Wang B."/>
            <person name="Guo L."/>
            <person name="Ye K."/>
            <person name="Wang L."/>
        </authorList>
    </citation>
    <scope>NUCLEOTIDE SEQUENCE [LARGE SCALE GENOMIC DNA]</scope>
    <source>
        <strain evidence="6">W13939</strain>
    </source>
</reference>
<dbReference type="EMBL" id="CP055900">
    <property type="protein sequence ID" value="QKX59631.1"/>
    <property type="molecule type" value="Genomic_DNA"/>
</dbReference>
<evidence type="ECO:0000256" key="2">
    <source>
        <dbReference type="ARBA" id="ARBA00023015"/>
    </source>
</evidence>
<evidence type="ECO:0000313" key="6">
    <source>
        <dbReference type="Proteomes" id="UP000509510"/>
    </source>
</evidence>
<dbReference type="GeneID" id="55994262"/>
<dbReference type="Proteomes" id="UP000509510">
    <property type="component" value="Chromosome III"/>
</dbReference>
<organism evidence="5 6">
    <name type="scientific">Talaromyces rugulosus</name>
    <name type="common">Penicillium rugulosum</name>
    <dbReference type="NCBI Taxonomy" id="121627"/>
    <lineage>
        <taxon>Eukaryota</taxon>
        <taxon>Fungi</taxon>
        <taxon>Dikarya</taxon>
        <taxon>Ascomycota</taxon>
        <taxon>Pezizomycotina</taxon>
        <taxon>Eurotiomycetes</taxon>
        <taxon>Eurotiomycetidae</taxon>
        <taxon>Eurotiales</taxon>
        <taxon>Trichocomaceae</taxon>
        <taxon>Talaromyces</taxon>
        <taxon>Talaromyces sect. Islandici</taxon>
    </lineage>
</organism>
<protein>
    <recommendedName>
        <fullName evidence="7">Transcription factor domain-containing protein</fullName>
    </recommendedName>
</protein>
<evidence type="ECO:0000313" key="5">
    <source>
        <dbReference type="EMBL" id="QKX59631.1"/>
    </source>
</evidence>
<dbReference type="PANTHER" id="PTHR31001:SF40">
    <property type="entry name" value="ZN(II)2CYS6 TRANSCRIPTION FACTOR (EUROFUNG)"/>
    <property type="match status" value="1"/>
</dbReference>
<dbReference type="OrthoDB" id="4898680at2759"/>
<comment type="subcellular location">
    <subcellularLocation>
        <location evidence="1">Nucleus</location>
    </subcellularLocation>
</comment>
<keyword evidence="4" id="KW-0539">Nucleus</keyword>
<gene>
    <name evidence="5" type="ORF">TRUGW13939_06768</name>
</gene>
<accession>A0A7H8R1R5</accession>
<keyword evidence="3" id="KW-0804">Transcription</keyword>
<keyword evidence="6" id="KW-1185">Reference proteome</keyword>
<keyword evidence="2" id="KW-0805">Transcription regulation</keyword>
<dbReference type="InterPro" id="IPR050613">
    <property type="entry name" value="Sec_Metabolite_Reg"/>
</dbReference>
<dbReference type="KEGG" id="trg:TRUGW13939_06768"/>
<dbReference type="AlphaFoldDB" id="A0A7H8R1R5"/>
<name>A0A7H8R1R5_TALRU</name>
<dbReference type="CDD" id="cd12148">
    <property type="entry name" value="fungal_TF_MHR"/>
    <property type="match status" value="1"/>
</dbReference>
<evidence type="ECO:0000256" key="3">
    <source>
        <dbReference type="ARBA" id="ARBA00023163"/>
    </source>
</evidence>
<dbReference type="RefSeq" id="XP_035345809.1">
    <property type="nucleotide sequence ID" value="XM_035489916.1"/>
</dbReference>
<dbReference type="GO" id="GO:0005634">
    <property type="term" value="C:nucleus"/>
    <property type="evidence" value="ECO:0007669"/>
    <property type="project" value="UniProtKB-SubCell"/>
</dbReference>
<evidence type="ECO:0000256" key="4">
    <source>
        <dbReference type="ARBA" id="ARBA00023242"/>
    </source>
</evidence>
<proteinExistence type="predicted"/>
<evidence type="ECO:0000256" key="1">
    <source>
        <dbReference type="ARBA" id="ARBA00004123"/>
    </source>
</evidence>
<evidence type="ECO:0008006" key="7">
    <source>
        <dbReference type="Google" id="ProtNLM"/>
    </source>
</evidence>